<dbReference type="FunFam" id="4.10.1110.10:FF:000001">
    <property type="entry name" value="Zinc finger AN1-type containing 6"/>
    <property type="match status" value="1"/>
</dbReference>
<keyword evidence="4" id="KW-0862">Zinc</keyword>
<dbReference type="InterPro" id="IPR035896">
    <property type="entry name" value="AN1-like_Znf"/>
</dbReference>
<evidence type="ECO:0000259" key="7">
    <source>
        <dbReference type="PROSITE" id="PS51036"/>
    </source>
</evidence>
<dbReference type="SUPFAM" id="SSF57716">
    <property type="entry name" value="Glucocorticoid receptor-like (DNA-binding domain)"/>
    <property type="match status" value="1"/>
</dbReference>
<dbReference type="Proteomes" id="UP001515500">
    <property type="component" value="Chromosome 8"/>
</dbReference>
<keyword evidence="3 6" id="KW-0863">Zinc-finger</keyword>
<dbReference type="SMART" id="SM00154">
    <property type="entry name" value="ZnF_AN1"/>
    <property type="match status" value="1"/>
</dbReference>
<dbReference type="InterPro" id="IPR000058">
    <property type="entry name" value="Znf_AN1"/>
</dbReference>
<dbReference type="SUPFAM" id="SSF118310">
    <property type="entry name" value="AN1-like Zinc finger"/>
    <property type="match status" value="1"/>
</dbReference>
<evidence type="ECO:0000313" key="9">
    <source>
        <dbReference type="Proteomes" id="UP001515500"/>
    </source>
</evidence>
<dbReference type="PROSITE" id="PS51039">
    <property type="entry name" value="ZF_AN1"/>
    <property type="match status" value="1"/>
</dbReference>
<dbReference type="GO" id="GO:0003677">
    <property type="term" value="F:DNA binding"/>
    <property type="evidence" value="ECO:0007669"/>
    <property type="project" value="InterPro"/>
</dbReference>
<evidence type="ECO:0000313" key="10">
    <source>
        <dbReference type="RefSeq" id="XP_039131177.1"/>
    </source>
</evidence>
<dbReference type="InterPro" id="IPR050652">
    <property type="entry name" value="AN1_A20_ZnFinger"/>
</dbReference>
<dbReference type="Gene3D" id="4.10.1110.10">
    <property type="entry name" value="AN1-like Zinc finger"/>
    <property type="match status" value="1"/>
</dbReference>
<evidence type="ECO:0000259" key="8">
    <source>
        <dbReference type="PROSITE" id="PS51039"/>
    </source>
</evidence>
<protein>
    <submittedName>
        <fullName evidence="10">Zinc finger A20 and AN1 domain-containing stress-associated protein 8-like</fullName>
    </submittedName>
</protein>
<feature type="domain" description="AN1-type" evidence="8">
    <location>
        <begin position="106"/>
        <end position="152"/>
    </location>
</feature>
<evidence type="ECO:0000256" key="3">
    <source>
        <dbReference type="ARBA" id="ARBA00022771"/>
    </source>
</evidence>
<evidence type="ECO:0000256" key="4">
    <source>
        <dbReference type="ARBA" id="ARBA00022833"/>
    </source>
</evidence>
<name>A0AB40BUQ3_DIOCR</name>
<evidence type="ECO:0000256" key="1">
    <source>
        <dbReference type="ARBA" id="ARBA00003732"/>
    </source>
</evidence>
<dbReference type="RefSeq" id="XP_039131177.1">
    <property type="nucleotide sequence ID" value="XM_039275243.1"/>
</dbReference>
<dbReference type="InterPro" id="IPR002653">
    <property type="entry name" value="Znf_A20"/>
</dbReference>
<sequence>MEHDEAGCQAPESPIPCVKNCGFFGSAATMNMCSKCHKIHVLKQEQAKLAAASIETIVNEGNNSTGKEPIVTSVVDVAASSVEMNTVSIQSLDASVVSEAVEPKVKEGPKRCNTCRKRVGLTGFNCRCGNLFCSVHRYSDKHNCQFDYRTAARDAIAKANPLIKPEKLDKI</sequence>
<accession>A0AB40BUQ3</accession>
<proteinExistence type="predicted"/>
<dbReference type="AlphaFoldDB" id="A0AB40BUQ3"/>
<comment type="function">
    <text evidence="1">May be involved in environmental stress response.</text>
</comment>
<gene>
    <name evidence="10" type="primary">LOC120267564</name>
</gene>
<feature type="domain" description="A20-type" evidence="7">
    <location>
        <begin position="11"/>
        <end position="45"/>
    </location>
</feature>
<dbReference type="GO" id="GO:0008270">
    <property type="term" value="F:zinc ion binding"/>
    <property type="evidence" value="ECO:0007669"/>
    <property type="project" value="UniProtKB-KW"/>
</dbReference>
<dbReference type="PANTHER" id="PTHR10634">
    <property type="entry name" value="AN1-TYPE ZINC FINGER PROTEIN"/>
    <property type="match status" value="1"/>
</dbReference>
<keyword evidence="5" id="KW-0346">Stress response</keyword>
<evidence type="ECO:0000256" key="5">
    <source>
        <dbReference type="ARBA" id="ARBA00023016"/>
    </source>
</evidence>
<dbReference type="Gene3D" id="1.20.5.4770">
    <property type="match status" value="1"/>
</dbReference>
<reference evidence="10" key="1">
    <citation type="submission" date="2025-08" db="UniProtKB">
        <authorList>
            <consortium name="RefSeq"/>
        </authorList>
    </citation>
    <scope>IDENTIFICATION</scope>
</reference>
<dbReference type="Pfam" id="PF01754">
    <property type="entry name" value="zf-A20"/>
    <property type="match status" value="1"/>
</dbReference>
<dbReference type="Pfam" id="PF01428">
    <property type="entry name" value="zf-AN1"/>
    <property type="match status" value="1"/>
</dbReference>
<keyword evidence="9" id="KW-1185">Reference proteome</keyword>
<dbReference type="SMART" id="SM00259">
    <property type="entry name" value="ZnF_A20"/>
    <property type="match status" value="1"/>
</dbReference>
<evidence type="ECO:0000256" key="6">
    <source>
        <dbReference type="PROSITE-ProRule" id="PRU00449"/>
    </source>
</evidence>
<dbReference type="PROSITE" id="PS51036">
    <property type="entry name" value="ZF_A20"/>
    <property type="match status" value="1"/>
</dbReference>
<dbReference type="GeneID" id="120267564"/>
<dbReference type="PANTHER" id="PTHR10634:SF104">
    <property type="entry name" value="ZINC FINGER A20 AND AN1 DOMAIN-CONTAINING STRESS-ASSOCIATED PROTEIN 2"/>
    <property type="match status" value="1"/>
</dbReference>
<organism evidence="9 10">
    <name type="scientific">Dioscorea cayennensis subsp. rotundata</name>
    <name type="common">White Guinea yam</name>
    <name type="synonym">Dioscorea rotundata</name>
    <dbReference type="NCBI Taxonomy" id="55577"/>
    <lineage>
        <taxon>Eukaryota</taxon>
        <taxon>Viridiplantae</taxon>
        <taxon>Streptophyta</taxon>
        <taxon>Embryophyta</taxon>
        <taxon>Tracheophyta</taxon>
        <taxon>Spermatophyta</taxon>
        <taxon>Magnoliopsida</taxon>
        <taxon>Liliopsida</taxon>
        <taxon>Dioscoreales</taxon>
        <taxon>Dioscoreaceae</taxon>
        <taxon>Dioscorea</taxon>
    </lineage>
</organism>
<keyword evidence="2" id="KW-0479">Metal-binding</keyword>
<evidence type="ECO:0000256" key="2">
    <source>
        <dbReference type="ARBA" id="ARBA00022723"/>
    </source>
</evidence>